<evidence type="ECO:0000313" key="1">
    <source>
        <dbReference type="EMBL" id="MDO6544038.1"/>
    </source>
</evidence>
<reference evidence="1" key="1">
    <citation type="submission" date="2023-07" db="EMBL/GenBank/DDBJ databases">
        <title>Genome content predicts the carbon catabolic preferences of heterotrophic bacteria.</title>
        <authorList>
            <person name="Gralka M."/>
        </authorList>
    </citation>
    <scope>NUCLEOTIDE SEQUENCE</scope>
    <source>
        <strain evidence="1">G2M05</strain>
    </source>
</reference>
<evidence type="ECO:0000313" key="2">
    <source>
        <dbReference type="Proteomes" id="UP001170624"/>
    </source>
</evidence>
<accession>A0AAW7YAX8</accession>
<dbReference type="Proteomes" id="UP001170624">
    <property type="component" value="Unassembled WGS sequence"/>
</dbReference>
<name>A0AAW7YAX8_9GAMM</name>
<gene>
    <name evidence="1" type="ORF">Q4568_15950</name>
</gene>
<dbReference type="AlphaFoldDB" id="A0AAW7YAX8"/>
<dbReference type="EMBL" id="JAUOPU010000018">
    <property type="protein sequence ID" value="MDO6544038.1"/>
    <property type="molecule type" value="Genomic_DNA"/>
</dbReference>
<dbReference type="RefSeq" id="WP_303500468.1">
    <property type="nucleotide sequence ID" value="NZ_JAUOPU010000018.1"/>
</dbReference>
<protein>
    <submittedName>
        <fullName evidence="1">Uncharacterized protein</fullName>
    </submittedName>
</protein>
<sequence>MYKLTDNVKNIIGGKLFDSVKVSSDIDTDKFMLFNRVILEGSSGERYDALSYTYGTDKYAVMGIKLYNLIKGNSQVILNGMDVFRLEKCQSVDEYTEIVERWVRCDAGRDYLQSDLMATVYCLKSNLSPVGKITPKD</sequence>
<organism evidence="1 2">
    <name type="scientific">Photobacterium sanguinicancri</name>
    <dbReference type="NCBI Taxonomy" id="875932"/>
    <lineage>
        <taxon>Bacteria</taxon>
        <taxon>Pseudomonadati</taxon>
        <taxon>Pseudomonadota</taxon>
        <taxon>Gammaproteobacteria</taxon>
        <taxon>Vibrionales</taxon>
        <taxon>Vibrionaceae</taxon>
        <taxon>Photobacterium</taxon>
    </lineage>
</organism>
<proteinExistence type="predicted"/>
<comment type="caution">
    <text evidence="1">The sequence shown here is derived from an EMBL/GenBank/DDBJ whole genome shotgun (WGS) entry which is preliminary data.</text>
</comment>